<comment type="caution">
    <text evidence="2">The sequence shown here is derived from an EMBL/GenBank/DDBJ whole genome shotgun (WGS) entry which is preliminary data.</text>
</comment>
<reference evidence="2 3" key="1">
    <citation type="journal article" date="2020" name="ISME J.">
        <title>Uncovering the hidden diversity of litter-decomposition mechanisms in mushroom-forming fungi.</title>
        <authorList>
            <person name="Floudas D."/>
            <person name="Bentzer J."/>
            <person name="Ahren D."/>
            <person name="Johansson T."/>
            <person name="Persson P."/>
            <person name="Tunlid A."/>
        </authorList>
    </citation>
    <scope>NUCLEOTIDE SEQUENCE [LARGE SCALE GENOMIC DNA]</scope>
    <source>
        <strain evidence="2 3">CBS 146.42</strain>
    </source>
</reference>
<name>A0A8H5CLX0_9AGAR</name>
<keyword evidence="1" id="KW-1133">Transmembrane helix</keyword>
<feature type="transmembrane region" description="Helical" evidence="1">
    <location>
        <begin position="22"/>
        <end position="44"/>
    </location>
</feature>
<accession>A0A8H5CLX0</accession>
<evidence type="ECO:0000313" key="3">
    <source>
        <dbReference type="Proteomes" id="UP000559027"/>
    </source>
</evidence>
<keyword evidence="1" id="KW-0472">Membrane</keyword>
<dbReference type="EMBL" id="JAACJO010000069">
    <property type="protein sequence ID" value="KAF5344226.1"/>
    <property type="molecule type" value="Genomic_DNA"/>
</dbReference>
<dbReference type="Proteomes" id="UP000559027">
    <property type="component" value="Unassembled WGS sequence"/>
</dbReference>
<dbReference type="OrthoDB" id="3192156at2759"/>
<evidence type="ECO:0000313" key="2">
    <source>
        <dbReference type="EMBL" id="KAF5344226.1"/>
    </source>
</evidence>
<protein>
    <submittedName>
        <fullName evidence="2">Uncharacterized protein</fullName>
    </submittedName>
</protein>
<keyword evidence="3" id="KW-1185">Reference proteome</keyword>
<feature type="transmembrane region" description="Helical" evidence="1">
    <location>
        <begin position="146"/>
        <end position="172"/>
    </location>
</feature>
<keyword evidence="1" id="KW-0812">Transmembrane</keyword>
<evidence type="ECO:0000256" key="1">
    <source>
        <dbReference type="SAM" id="Phobius"/>
    </source>
</evidence>
<proteinExistence type="predicted"/>
<dbReference type="AlphaFoldDB" id="A0A8H5CLX0"/>
<sequence>MSLFLSPFVEIFRYALTPVAPFTWFGVPLSTLDIVAAFRLCLILRQLREMMHSKHVSTKGKDGVEDKSFAKALATTLLVVYGGEAITAPFLGTPPSFMISGVVPALYAAIQAIVEYLPQVPELTGELELPLSLLDGFSQSISRHRFLPWALLVTSLLTANGGFFLVNLFSILNPTSMAVQTPPELRAYGWTTVDLWCAPAITGLYAFMTHAQPFWADLHALLVEMLGGATAGKAIEPVDPETARIICAMILSGLFSSRTVVNFNMWKKPVQKPVKAKTQ</sequence>
<organism evidence="2 3">
    <name type="scientific">Leucocoprinus leucothites</name>
    <dbReference type="NCBI Taxonomy" id="201217"/>
    <lineage>
        <taxon>Eukaryota</taxon>
        <taxon>Fungi</taxon>
        <taxon>Dikarya</taxon>
        <taxon>Basidiomycota</taxon>
        <taxon>Agaricomycotina</taxon>
        <taxon>Agaricomycetes</taxon>
        <taxon>Agaricomycetidae</taxon>
        <taxon>Agaricales</taxon>
        <taxon>Agaricineae</taxon>
        <taxon>Agaricaceae</taxon>
        <taxon>Leucocoprinus</taxon>
    </lineage>
</organism>
<gene>
    <name evidence="2" type="ORF">D9756_011255</name>
</gene>